<name>A0A0U9HN11_KLENI</name>
<dbReference type="EMBL" id="DF237292">
    <property type="protein sequence ID" value="GAQ87294.1"/>
    <property type="molecule type" value="Genomic_DNA"/>
</dbReference>
<gene>
    <name evidence="2" type="ORF">KFL_003430130</name>
</gene>
<accession>A0A0U9HN11</accession>
<dbReference type="OMA" id="SMYADNP"/>
<keyword evidence="3" id="KW-1185">Reference proteome</keyword>
<dbReference type="InterPro" id="IPR010604">
    <property type="entry name" value="Plant_AUG7"/>
</dbReference>
<keyword evidence="1" id="KW-0175">Coiled coil</keyword>
<evidence type="ECO:0000313" key="3">
    <source>
        <dbReference type="Proteomes" id="UP000054558"/>
    </source>
</evidence>
<dbReference type="GO" id="GO:0031023">
    <property type="term" value="P:microtubule organizing center organization"/>
    <property type="evidence" value="ECO:0000318"/>
    <property type="project" value="GO_Central"/>
</dbReference>
<protein>
    <submittedName>
        <fullName evidence="2">Nuclear matrix protein 1</fullName>
    </submittedName>
</protein>
<dbReference type="OrthoDB" id="1920495at2759"/>
<dbReference type="GO" id="GO:0070652">
    <property type="term" value="C:HAUS complex"/>
    <property type="evidence" value="ECO:0000318"/>
    <property type="project" value="GO_Central"/>
</dbReference>
<sequence>MAQLATELSRLQCPVPIVSPQMLLYPGQTRYATLEWLFGSLLGEKSPFAFGQADSQDEQSRIQRLADAAHFLQFCQSADVELVQGSGSISDRVGFLRQLVECVDAVRNPVKQTWSLDEQTDQDMQLLESICEQRQQVFSEDCQLFPRDVPCSDPQLPDEALLESKLREHQEELTRVQEMLQLLVRQESVEEPGGDRAEASKELQGMLDKFLESAEAFDSIYKRIIEHWAKAVKKPELYTFGADSHHILGAYTTFKQLCTALHKIRSASRVLTDEHLSTTSNETRGTSRNLALLQTGLQPFIETYEEAIVAIDDGLRVLQSARSSGK</sequence>
<dbReference type="AlphaFoldDB" id="A0A0U9HN11"/>
<dbReference type="Pfam" id="PF06694">
    <property type="entry name" value="Plant_NMP1"/>
    <property type="match status" value="1"/>
</dbReference>
<organism evidence="2 3">
    <name type="scientific">Klebsormidium nitens</name>
    <name type="common">Green alga</name>
    <name type="synonym">Ulothrix nitens</name>
    <dbReference type="NCBI Taxonomy" id="105231"/>
    <lineage>
        <taxon>Eukaryota</taxon>
        <taxon>Viridiplantae</taxon>
        <taxon>Streptophyta</taxon>
        <taxon>Klebsormidiophyceae</taxon>
        <taxon>Klebsormidiales</taxon>
        <taxon>Klebsormidiaceae</taxon>
        <taxon>Klebsormidium</taxon>
    </lineage>
</organism>
<evidence type="ECO:0000256" key="1">
    <source>
        <dbReference type="SAM" id="Coils"/>
    </source>
</evidence>
<dbReference type="Proteomes" id="UP000054558">
    <property type="component" value="Unassembled WGS sequence"/>
</dbReference>
<evidence type="ECO:0000313" key="2">
    <source>
        <dbReference type="EMBL" id="GAQ87294.1"/>
    </source>
</evidence>
<proteinExistence type="predicted"/>
<reference evidence="2 3" key="1">
    <citation type="journal article" date="2014" name="Nat. Commun.">
        <title>Klebsormidium flaccidum genome reveals primary factors for plant terrestrial adaptation.</title>
        <authorList>
            <person name="Hori K."/>
            <person name="Maruyama F."/>
            <person name="Fujisawa T."/>
            <person name="Togashi T."/>
            <person name="Yamamoto N."/>
            <person name="Seo M."/>
            <person name="Sato S."/>
            <person name="Yamada T."/>
            <person name="Mori H."/>
            <person name="Tajima N."/>
            <person name="Moriyama T."/>
            <person name="Ikeuchi M."/>
            <person name="Watanabe M."/>
            <person name="Wada H."/>
            <person name="Kobayashi K."/>
            <person name="Saito M."/>
            <person name="Masuda T."/>
            <person name="Sasaki-Sekimoto Y."/>
            <person name="Mashiguchi K."/>
            <person name="Awai K."/>
            <person name="Shimojima M."/>
            <person name="Masuda S."/>
            <person name="Iwai M."/>
            <person name="Nobusawa T."/>
            <person name="Narise T."/>
            <person name="Kondo S."/>
            <person name="Saito H."/>
            <person name="Sato R."/>
            <person name="Murakawa M."/>
            <person name="Ihara Y."/>
            <person name="Oshima-Yamada Y."/>
            <person name="Ohtaka K."/>
            <person name="Satoh M."/>
            <person name="Sonobe K."/>
            <person name="Ishii M."/>
            <person name="Ohtani R."/>
            <person name="Kanamori-Sato M."/>
            <person name="Honoki R."/>
            <person name="Miyazaki D."/>
            <person name="Mochizuki H."/>
            <person name="Umetsu J."/>
            <person name="Higashi K."/>
            <person name="Shibata D."/>
            <person name="Kamiya Y."/>
            <person name="Sato N."/>
            <person name="Nakamura Y."/>
            <person name="Tabata S."/>
            <person name="Ida S."/>
            <person name="Kurokawa K."/>
            <person name="Ohta H."/>
        </authorList>
    </citation>
    <scope>NUCLEOTIDE SEQUENCE [LARGE SCALE GENOMIC DNA]</scope>
    <source>
        <strain evidence="2 3">NIES-2285</strain>
    </source>
</reference>
<dbReference type="PANTHER" id="PTHR14352:SF2">
    <property type="entry name" value="HAUS AUGMIN-LIKE COMPLEX SUBUNIT 7"/>
    <property type="match status" value="1"/>
</dbReference>
<dbReference type="STRING" id="105231.A0A0U9HN11"/>
<dbReference type="PANTHER" id="PTHR14352">
    <property type="entry name" value="HAUS AUGMIN-LIKE COMPLEX SUBUNIT 7"/>
    <property type="match status" value="1"/>
</dbReference>
<dbReference type="GO" id="GO:0051011">
    <property type="term" value="F:microtubule minus-end binding"/>
    <property type="evidence" value="ECO:0000318"/>
    <property type="project" value="GO_Central"/>
</dbReference>
<feature type="coiled-coil region" evidence="1">
    <location>
        <begin position="159"/>
        <end position="186"/>
    </location>
</feature>
<dbReference type="GO" id="GO:0051225">
    <property type="term" value="P:spindle assembly"/>
    <property type="evidence" value="ECO:0000318"/>
    <property type="project" value="GO_Central"/>
</dbReference>
<dbReference type="InterPro" id="IPR029711">
    <property type="entry name" value="Haus7-like"/>
</dbReference>